<dbReference type="Proteomes" id="UP000234254">
    <property type="component" value="Unassembled WGS sequence"/>
</dbReference>
<dbReference type="VEuPathDB" id="FungiDB:P168DRAFT_343239"/>
<protein>
    <submittedName>
        <fullName evidence="2">Uncharacterized protein</fullName>
    </submittedName>
</protein>
<sequence length="276" mass="30259">MLPGFVQNAGLLVLGALSTFIPTLGAYDVSAPLDPQGPLKVTLDYGLAMSWPQERAPEINNIRRNWQFSSHLVFASRVGDSDEESPPISDGQLWQIARDAVGEMQAGRKRYGILVEAEPGAMGILAWGNEIILASSMKGAGSFSYDFQGGNTEVARSLQQCQMAWRDTTQRHKNRGNCAEAMAAHLYYKDNNNLQDRKARVGTWVKSGVLWDKIDPCGTGHTDYWGCNLFTQNQGLRVLDKQTPSEPYTLADLAGGPILAEQIQLCGGEPRAFDLP</sequence>
<feature type="signal peptide" evidence="1">
    <location>
        <begin position="1"/>
        <end position="26"/>
    </location>
</feature>
<accession>A0A2I1D2K0</accession>
<dbReference type="RefSeq" id="XP_024692707.1">
    <property type="nucleotide sequence ID" value="XM_024841830.1"/>
</dbReference>
<evidence type="ECO:0000313" key="3">
    <source>
        <dbReference type="Proteomes" id="UP000234254"/>
    </source>
</evidence>
<dbReference type="EMBL" id="MSFM01000006">
    <property type="protein sequence ID" value="PKY04113.1"/>
    <property type="molecule type" value="Genomic_DNA"/>
</dbReference>
<proteinExistence type="predicted"/>
<evidence type="ECO:0000256" key="1">
    <source>
        <dbReference type="SAM" id="SignalP"/>
    </source>
</evidence>
<evidence type="ECO:0000313" key="2">
    <source>
        <dbReference type="EMBL" id="PKY04113.1"/>
    </source>
</evidence>
<comment type="caution">
    <text evidence="2">The sequence shown here is derived from an EMBL/GenBank/DDBJ whole genome shotgun (WGS) entry which is preliminary data.</text>
</comment>
<keyword evidence="1" id="KW-0732">Signal</keyword>
<dbReference type="GeneID" id="36549359"/>
<dbReference type="OrthoDB" id="3780330at2759"/>
<gene>
    <name evidence="2" type="ORF">P168DRAFT_343239</name>
</gene>
<keyword evidence="3" id="KW-1185">Reference proteome</keyword>
<feature type="chain" id="PRO_5014123868" evidence="1">
    <location>
        <begin position="27"/>
        <end position="276"/>
    </location>
</feature>
<organism evidence="2 3">
    <name type="scientific">Aspergillus campestris (strain IBT 28561)</name>
    <dbReference type="NCBI Taxonomy" id="1392248"/>
    <lineage>
        <taxon>Eukaryota</taxon>
        <taxon>Fungi</taxon>
        <taxon>Dikarya</taxon>
        <taxon>Ascomycota</taxon>
        <taxon>Pezizomycotina</taxon>
        <taxon>Eurotiomycetes</taxon>
        <taxon>Eurotiomycetidae</taxon>
        <taxon>Eurotiales</taxon>
        <taxon>Aspergillaceae</taxon>
        <taxon>Aspergillus</taxon>
        <taxon>Aspergillus subgen. Circumdati</taxon>
    </lineage>
</organism>
<dbReference type="AlphaFoldDB" id="A0A2I1D2K0"/>
<reference evidence="2" key="1">
    <citation type="submission" date="2016-12" db="EMBL/GenBank/DDBJ databases">
        <title>The genomes of Aspergillus section Nigri reveals drivers in fungal speciation.</title>
        <authorList>
            <consortium name="DOE Joint Genome Institute"/>
            <person name="Vesth T.C."/>
            <person name="Nybo J."/>
            <person name="Theobald S."/>
            <person name="Brandl J."/>
            <person name="Frisvad J.C."/>
            <person name="Nielsen K.F."/>
            <person name="Lyhne E.K."/>
            <person name="Kogle M.E."/>
            <person name="Kuo A."/>
            <person name="Riley R."/>
            <person name="Clum A."/>
            <person name="Nolan M."/>
            <person name="Lipzen A."/>
            <person name="Salamov A."/>
            <person name="Henrissat B."/>
            <person name="Wiebenga A."/>
            <person name="De vries R.P."/>
            <person name="Grigoriev I.V."/>
            <person name="Mortensen U.H."/>
            <person name="Andersen M.R."/>
            <person name="Baker S.E."/>
        </authorList>
    </citation>
    <scope>NUCLEOTIDE SEQUENCE</scope>
    <source>
        <strain evidence="2">IBT 28561</strain>
    </source>
</reference>
<name>A0A2I1D2K0_ASPC2</name>